<proteinExistence type="predicted"/>
<dbReference type="EMBL" id="LGRX02023578">
    <property type="protein sequence ID" value="KAK3254445.1"/>
    <property type="molecule type" value="Genomic_DNA"/>
</dbReference>
<comment type="caution">
    <text evidence="1">The sequence shown here is derived from an EMBL/GenBank/DDBJ whole genome shotgun (WGS) entry which is preliminary data.</text>
</comment>
<dbReference type="Proteomes" id="UP001190700">
    <property type="component" value="Unassembled WGS sequence"/>
</dbReference>
<evidence type="ECO:0000313" key="1">
    <source>
        <dbReference type="EMBL" id="KAK3254445.1"/>
    </source>
</evidence>
<evidence type="ECO:0000313" key="2">
    <source>
        <dbReference type="Proteomes" id="UP001190700"/>
    </source>
</evidence>
<gene>
    <name evidence="1" type="ORF">CYMTET_36336</name>
</gene>
<keyword evidence="2" id="KW-1185">Reference proteome</keyword>
<dbReference type="AlphaFoldDB" id="A0AAE0CIC7"/>
<organism evidence="1 2">
    <name type="scientific">Cymbomonas tetramitiformis</name>
    <dbReference type="NCBI Taxonomy" id="36881"/>
    <lineage>
        <taxon>Eukaryota</taxon>
        <taxon>Viridiplantae</taxon>
        <taxon>Chlorophyta</taxon>
        <taxon>Pyramimonadophyceae</taxon>
        <taxon>Pyramimonadales</taxon>
        <taxon>Pyramimonadaceae</taxon>
        <taxon>Cymbomonas</taxon>
    </lineage>
</organism>
<protein>
    <submittedName>
        <fullName evidence="1">Uncharacterized protein</fullName>
    </submittedName>
</protein>
<sequence>MPASCLEFDKYGCKEDNTTGGVQSVRPTYEVDGQTRNYGWAPNLQVAHEACAEVALNLNEMYNHLGAGDGGEQVKARKTKYNAIKRAEFYDSEMRGLANLILLEPDSNFRANLIQKFAADLIQTLERAENDENEVNRIGGGADYA</sequence>
<reference evidence="1 2" key="1">
    <citation type="journal article" date="2015" name="Genome Biol. Evol.">
        <title>Comparative Genomics of a Bacterivorous Green Alga Reveals Evolutionary Causalities and Consequences of Phago-Mixotrophic Mode of Nutrition.</title>
        <authorList>
            <person name="Burns J.A."/>
            <person name="Paasch A."/>
            <person name="Narechania A."/>
            <person name="Kim E."/>
        </authorList>
    </citation>
    <scope>NUCLEOTIDE SEQUENCE [LARGE SCALE GENOMIC DNA]</scope>
    <source>
        <strain evidence="1 2">PLY_AMNH</strain>
    </source>
</reference>
<name>A0AAE0CIC7_9CHLO</name>
<accession>A0AAE0CIC7</accession>